<dbReference type="PANTHER" id="PTHR30011:SF16">
    <property type="entry name" value="C2H2 FINGER DOMAIN TRANSCRIPTION FACTOR (EUROFUNG)-RELATED"/>
    <property type="match status" value="1"/>
</dbReference>
<feature type="binding site" evidence="6">
    <location>
        <position position="156"/>
    </location>
    <ligand>
        <name>FMN</name>
        <dbReference type="ChEBI" id="CHEBI:58210"/>
    </ligand>
</feature>
<dbReference type="InterPro" id="IPR036661">
    <property type="entry name" value="Luciferase-like_sf"/>
</dbReference>
<feature type="domain" description="Luciferase-like" evidence="7">
    <location>
        <begin position="34"/>
        <end position="319"/>
    </location>
</feature>
<keyword evidence="2 6" id="KW-0288">FMN</keyword>
<feature type="binding site" evidence="6">
    <location>
        <position position="227"/>
    </location>
    <ligand>
        <name>FMN</name>
        <dbReference type="ChEBI" id="CHEBI:58210"/>
    </ligand>
</feature>
<dbReference type="Gene3D" id="3.20.20.30">
    <property type="entry name" value="Luciferase-like domain"/>
    <property type="match status" value="1"/>
</dbReference>
<evidence type="ECO:0000259" key="7">
    <source>
        <dbReference type="Pfam" id="PF00296"/>
    </source>
</evidence>
<accession>A0A2U9Q0I7</accession>
<evidence type="ECO:0000256" key="4">
    <source>
        <dbReference type="ARBA" id="ARBA00023033"/>
    </source>
</evidence>
<dbReference type="GeneID" id="93461316"/>
<reference evidence="9" key="2">
    <citation type="submission" date="2018-03" db="EMBL/GenBank/DDBJ databases">
        <authorList>
            <person name="Derbyshire K."/>
            <person name="Gray T.A."/>
            <person name="Champion M."/>
        </authorList>
    </citation>
    <scope>NUCLEOTIDE SEQUENCE [LARGE SCALE GENOMIC DNA]</scope>
    <source>
        <strain evidence="9">MKD8</strain>
    </source>
</reference>
<evidence type="ECO:0000313" key="8">
    <source>
        <dbReference type="EMBL" id="AWT57508.1"/>
    </source>
</evidence>
<evidence type="ECO:0000313" key="9">
    <source>
        <dbReference type="Proteomes" id="UP000011200"/>
    </source>
</evidence>
<proteinExistence type="inferred from homology"/>
<reference evidence="8 9" key="1">
    <citation type="journal article" date="2013" name="Genome Announc.">
        <title>Draft genome sequence of MKD8, a conjugal recipient Mycobacterium smegmatis strain.</title>
        <authorList>
            <person name="Gray T.A."/>
            <person name="Palumbo M.J."/>
            <person name="Derbyshire K.M."/>
        </authorList>
    </citation>
    <scope>NUCLEOTIDE SEQUENCE [LARGE SCALE GENOMIC DNA]</scope>
    <source>
        <strain evidence="8 9">MKD8</strain>
    </source>
</reference>
<dbReference type="GO" id="GO:0004497">
    <property type="term" value="F:monooxygenase activity"/>
    <property type="evidence" value="ECO:0007669"/>
    <property type="project" value="UniProtKB-KW"/>
</dbReference>
<evidence type="ECO:0000256" key="2">
    <source>
        <dbReference type="ARBA" id="ARBA00022643"/>
    </source>
</evidence>
<dbReference type="InterPro" id="IPR016215">
    <property type="entry name" value="NTA_MOA"/>
</dbReference>
<evidence type="ECO:0000256" key="1">
    <source>
        <dbReference type="ARBA" id="ARBA00022630"/>
    </source>
</evidence>
<dbReference type="AlphaFoldDB" id="A0A2U9Q0I7"/>
<dbReference type="RefSeq" id="WP_003898112.1">
    <property type="nucleotide sequence ID" value="NZ_CP027541.1"/>
</dbReference>
<sequence>MKDKKFHLGWFMNFTSDLWTGPFEQAGGAPWDGQFYVEMAKNLERACFDFIMMEDKLAVSEAYGGTKETVLKHAFGMVPKHDPAPLATLISASTQHLGVVATLSTLGYPPFLLARLCSTIDHISHGRFGWNIVTSAENAAAQNFGLDELPPREDRYAMADEYMDLVYQLWDSWEPDAVVIDRERGVHTDFTKVHEINFHGKYYKCRGPLNTAPSPQGRPTFLQAGGSPRGRDFAAKHSDAIITLADGVDGMKAYREDIRGRAAAQGRNPDEIKVMYLVIPTLGETTEEAVARRDRLTTSQAFAEQTLSLLSSITDIDFSQFDLDSTLPHLTTNGEQGSLDKFQQSGSGKTLRELIYDSADFCSSYPLCGTPSSVADEMEWLMDEVGGDGFLITLHNQGVSRRHVIEVTDGLIPELQRRGVVRTEYTQNTLRETLREF</sequence>
<feature type="binding site" evidence="6">
    <location>
        <position position="55"/>
    </location>
    <ligand>
        <name>FMN</name>
        <dbReference type="ChEBI" id="CHEBI:58210"/>
    </ligand>
</feature>
<dbReference type="InterPro" id="IPR011251">
    <property type="entry name" value="Luciferase-like_dom"/>
</dbReference>
<dbReference type="Proteomes" id="UP000011200">
    <property type="component" value="Chromosome"/>
</dbReference>
<comment type="similarity">
    <text evidence="5">Belongs to the NtaA/SnaA/DszA monooxygenase family.</text>
</comment>
<evidence type="ECO:0000256" key="6">
    <source>
        <dbReference type="PIRSR" id="PIRSR000337-1"/>
    </source>
</evidence>
<feature type="binding site" evidence="6">
    <location>
        <position position="102"/>
    </location>
    <ligand>
        <name>FMN</name>
        <dbReference type="ChEBI" id="CHEBI:58210"/>
    </ligand>
</feature>
<organism evidence="8 9">
    <name type="scientific">Mycolicibacterium smegmatis (strain MKD8)</name>
    <name type="common">Mycobacterium smegmatis</name>
    <dbReference type="NCBI Taxonomy" id="1214915"/>
    <lineage>
        <taxon>Bacteria</taxon>
        <taxon>Bacillati</taxon>
        <taxon>Actinomycetota</taxon>
        <taxon>Actinomycetes</taxon>
        <taxon>Mycobacteriales</taxon>
        <taxon>Mycobacteriaceae</taxon>
        <taxon>Mycolicibacterium</taxon>
    </lineage>
</organism>
<gene>
    <name evidence="8" type="ORF">D806_065750</name>
</gene>
<keyword evidence="3" id="KW-0560">Oxidoreductase</keyword>
<dbReference type="PANTHER" id="PTHR30011">
    <property type="entry name" value="ALKANESULFONATE MONOOXYGENASE-RELATED"/>
    <property type="match status" value="1"/>
</dbReference>
<dbReference type="SUPFAM" id="SSF51679">
    <property type="entry name" value="Bacterial luciferase-like"/>
    <property type="match status" value="1"/>
</dbReference>
<evidence type="ECO:0000256" key="5">
    <source>
        <dbReference type="ARBA" id="ARBA00033748"/>
    </source>
</evidence>
<protein>
    <submittedName>
        <fullName evidence="8">Dibenzothiophene desulfurization enzyme A</fullName>
    </submittedName>
</protein>
<dbReference type="GO" id="GO:0016705">
    <property type="term" value="F:oxidoreductase activity, acting on paired donors, with incorporation or reduction of molecular oxygen"/>
    <property type="evidence" value="ECO:0007669"/>
    <property type="project" value="InterPro"/>
</dbReference>
<dbReference type="NCBIfam" id="TIGR03860">
    <property type="entry name" value="FMN_nitrolo"/>
    <property type="match status" value="1"/>
</dbReference>
<dbReference type="EMBL" id="CP027541">
    <property type="protein sequence ID" value="AWT57508.1"/>
    <property type="molecule type" value="Genomic_DNA"/>
</dbReference>
<keyword evidence="4" id="KW-0503">Monooxygenase</keyword>
<name>A0A2U9Q0I7_MYCSE</name>
<evidence type="ECO:0000256" key="3">
    <source>
        <dbReference type="ARBA" id="ARBA00023002"/>
    </source>
</evidence>
<dbReference type="InterPro" id="IPR051260">
    <property type="entry name" value="Diverse_substr_monoxygenases"/>
</dbReference>
<dbReference type="PIRSF" id="PIRSF000337">
    <property type="entry name" value="NTA_MOA"/>
    <property type="match status" value="1"/>
</dbReference>
<dbReference type="Pfam" id="PF00296">
    <property type="entry name" value="Bac_luciferase"/>
    <property type="match status" value="1"/>
</dbReference>
<keyword evidence="1 6" id="KW-0285">Flavoprotein</keyword>